<dbReference type="EMBL" id="CAJVRM010000719">
    <property type="protein sequence ID" value="CAG8983175.1"/>
    <property type="molecule type" value="Genomic_DNA"/>
</dbReference>
<organism evidence="1 2">
    <name type="scientific">Hymenoscyphus albidus</name>
    <dbReference type="NCBI Taxonomy" id="595503"/>
    <lineage>
        <taxon>Eukaryota</taxon>
        <taxon>Fungi</taxon>
        <taxon>Dikarya</taxon>
        <taxon>Ascomycota</taxon>
        <taxon>Pezizomycotina</taxon>
        <taxon>Leotiomycetes</taxon>
        <taxon>Helotiales</taxon>
        <taxon>Helotiaceae</taxon>
        <taxon>Hymenoscyphus</taxon>
    </lineage>
</organism>
<keyword evidence="2" id="KW-1185">Reference proteome</keyword>
<dbReference type="Proteomes" id="UP000701801">
    <property type="component" value="Unassembled WGS sequence"/>
</dbReference>
<sequence>MCITKSGIFMCGLGWDGARILPSSSASEQQMAFEVMPKDLKMVLETILDLQTTSRSSVESAEELQSYAGSRLENVRQCQAAGNPYEVSSKGCVFWET</sequence>
<gene>
    <name evidence="1" type="ORF">HYALB_00004003</name>
</gene>
<evidence type="ECO:0000313" key="1">
    <source>
        <dbReference type="EMBL" id="CAG8983175.1"/>
    </source>
</evidence>
<protein>
    <submittedName>
        <fullName evidence="1">Uncharacterized protein</fullName>
    </submittedName>
</protein>
<reference evidence="1" key="1">
    <citation type="submission" date="2021-07" db="EMBL/GenBank/DDBJ databases">
        <authorList>
            <person name="Durling M."/>
        </authorList>
    </citation>
    <scope>NUCLEOTIDE SEQUENCE</scope>
</reference>
<comment type="caution">
    <text evidence="1">The sequence shown here is derived from an EMBL/GenBank/DDBJ whole genome shotgun (WGS) entry which is preliminary data.</text>
</comment>
<accession>A0A9N9Q7U4</accession>
<dbReference type="OrthoDB" id="1470350at2759"/>
<evidence type="ECO:0000313" key="2">
    <source>
        <dbReference type="Proteomes" id="UP000701801"/>
    </source>
</evidence>
<proteinExistence type="predicted"/>
<dbReference type="AlphaFoldDB" id="A0A9N9Q7U4"/>
<name>A0A9N9Q7U4_9HELO</name>